<organism evidence="8 9">
    <name type="scientific">Crypturellus undulatus</name>
    <dbReference type="NCBI Taxonomy" id="48396"/>
    <lineage>
        <taxon>Eukaryota</taxon>
        <taxon>Metazoa</taxon>
        <taxon>Chordata</taxon>
        <taxon>Craniata</taxon>
        <taxon>Vertebrata</taxon>
        <taxon>Euteleostomi</taxon>
        <taxon>Archelosauria</taxon>
        <taxon>Archosauria</taxon>
        <taxon>Dinosauria</taxon>
        <taxon>Saurischia</taxon>
        <taxon>Theropoda</taxon>
        <taxon>Coelurosauria</taxon>
        <taxon>Aves</taxon>
        <taxon>Palaeognathae</taxon>
        <taxon>Tinamiformes</taxon>
        <taxon>Tinamidae</taxon>
        <taxon>Crypturellus</taxon>
    </lineage>
</organism>
<dbReference type="Gene3D" id="2.10.70.10">
    <property type="entry name" value="Complement Module, domain 1"/>
    <property type="match status" value="7"/>
</dbReference>
<comment type="caution">
    <text evidence="6">Lacks conserved residue(s) required for the propagation of feature annotation.</text>
</comment>
<sequence length="467" mass="49281">GSAGDCGPPPRLPFAEPAGATNASYSTGAGVDYRCRPGYAPVSGKHLYAVCQSSTWVWDEDFCIGKKCGEPEIPNGKIDGNADFLFGGIIHFSCNEGYRLIGDATAQCILDGTNVAWSQIPHCEIIPCGPPPAIANGQFTADEGSFTFGSTVTYSCNKDFTLIGDPTIHCTSDDKLNGKWSGPGPECKVVRCQNPEVENGEKVSGFGSVYTYKDAVTFQCKPGFLLNGSSVITCEADSMWQPPPPLCDPRYCGPPPSFTFAGLAGTESSQYAVGTQLTYTCKPGYAAASGQSPVVTCLTNATWSANSKFCTRQQCSTPQIKDGKVLGDNFEFEATVTFTCNAGFKLSGSSSATCGISGNGVGWNTAFPTCERETLAVSCGPPPTIANGIHNAKAEGSFPYGSVVDYKCDDGFTLIGKGSIHCTVEDESHGVWSKPTPQCRGDCFLYLAVSSSFLGKPVLLLPLHASY</sequence>
<feature type="domain" description="Sushi" evidence="7">
    <location>
        <begin position="377"/>
        <end position="441"/>
    </location>
</feature>
<keyword evidence="3" id="KW-0732">Signal</keyword>
<evidence type="ECO:0000256" key="2">
    <source>
        <dbReference type="ARBA" id="ARBA00022659"/>
    </source>
</evidence>
<feature type="domain" description="Sushi" evidence="7">
    <location>
        <begin position="313"/>
        <end position="372"/>
    </location>
</feature>
<dbReference type="InterPro" id="IPR000436">
    <property type="entry name" value="Sushi_SCR_CCP_dom"/>
</dbReference>
<dbReference type="InterPro" id="IPR035976">
    <property type="entry name" value="Sushi/SCR/CCP_sf"/>
</dbReference>
<dbReference type="InterPro" id="IPR051503">
    <property type="entry name" value="ComplSys_Reg/VirEntry_Med"/>
</dbReference>
<feature type="domain" description="Sushi" evidence="7">
    <location>
        <begin position="250"/>
        <end position="312"/>
    </location>
</feature>
<feature type="disulfide bond" evidence="6">
    <location>
        <begin position="220"/>
        <end position="247"/>
    </location>
</feature>
<accession>A0A7K4LUQ2</accession>
<protein>
    <submittedName>
        <fullName evidence="8">CR1 protein</fullName>
    </submittedName>
</protein>
<evidence type="ECO:0000259" key="7">
    <source>
        <dbReference type="PROSITE" id="PS50923"/>
    </source>
</evidence>
<dbReference type="FunFam" id="2.10.70.10:FF:000014">
    <property type="entry name" value="Membrane cofactor protein"/>
    <property type="match status" value="1"/>
</dbReference>
<name>A0A7K4LUQ2_9AVES</name>
<dbReference type="CDD" id="cd00033">
    <property type="entry name" value="CCP"/>
    <property type="match status" value="6"/>
</dbReference>
<dbReference type="Pfam" id="PF00084">
    <property type="entry name" value="Sushi"/>
    <property type="match status" value="7"/>
</dbReference>
<evidence type="ECO:0000256" key="6">
    <source>
        <dbReference type="PROSITE-ProRule" id="PRU00302"/>
    </source>
</evidence>
<feature type="non-terminal residue" evidence="8">
    <location>
        <position position="1"/>
    </location>
</feature>
<dbReference type="SUPFAM" id="SSF57535">
    <property type="entry name" value="Complement control module/SCR domain"/>
    <property type="match status" value="7"/>
</dbReference>
<feature type="domain" description="Sushi" evidence="7">
    <location>
        <begin position="4"/>
        <end position="65"/>
    </location>
</feature>
<evidence type="ECO:0000313" key="8">
    <source>
        <dbReference type="EMBL" id="NWJ07980.1"/>
    </source>
</evidence>
<evidence type="ECO:0000256" key="5">
    <source>
        <dbReference type="ARBA" id="ARBA00023157"/>
    </source>
</evidence>
<keyword evidence="9" id="KW-1185">Reference proteome</keyword>
<keyword evidence="4" id="KW-0677">Repeat</keyword>
<dbReference type="EMBL" id="VWPW01023732">
    <property type="protein sequence ID" value="NWJ07980.1"/>
    <property type="molecule type" value="Genomic_DNA"/>
</dbReference>
<reference evidence="8 9" key="1">
    <citation type="submission" date="2019-09" db="EMBL/GenBank/DDBJ databases">
        <title>Bird 10,000 Genomes (B10K) Project - Family phase.</title>
        <authorList>
            <person name="Zhang G."/>
        </authorList>
    </citation>
    <scope>NUCLEOTIDE SEQUENCE [LARGE SCALE GENOMIC DNA]</scope>
    <source>
        <strain evidence="8">B10K-MSB-37135</strain>
        <tissue evidence="8">Heart</tissue>
    </source>
</reference>
<evidence type="ECO:0000313" key="9">
    <source>
        <dbReference type="Proteomes" id="UP000534426"/>
    </source>
</evidence>
<proteinExistence type="predicted"/>
<feature type="disulfide bond" evidence="6">
    <location>
        <begin position="379"/>
        <end position="422"/>
    </location>
</feature>
<evidence type="ECO:0000256" key="3">
    <source>
        <dbReference type="ARBA" id="ARBA00022729"/>
    </source>
</evidence>
<dbReference type="SMART" id="SM00032">
    <property type="entry name" value="CCP"/>
    <property type="match status" value="7"/>
</dbReference>
<dbReference type="AlphaFoldDB" id="A0A7K4LUQ2"/>
<feature type="domain" description="Sushi" evidence="7">
    <location>
        <begin position="126"/>
        <end position="189"/>
    </location>
</feature>
<feature type="domain" description="Sushi" evidence="7">
    <location>
        <begin position="66"/>
        <end position="125"/>
    </location>
</feature>
<gene>
    <name evidence="8" type="primary">Cr1_0</name>
    <name evidence="8" type="ORF">CRYUND_R10049</name>
</gene>
<keyword evidence="2 6" id="KW-0768">Sushi</keyword>
<feature type="non-terminal residue" evidence="8">
    <location>
        <position position="467"/>
    </location>
</feature>
<dbReference type="PANTHER" id="PTHR45785:SF2">
    <property type="entry name" value="COMPLEMENT FACTOR H-RELATED"/>
    <property type="match status" value="1"/>
</dbReference>
<comment type="subcellular location">
    <subcellularLocation>
        <location evidence="1">Virion</location>
    </subcellularLocation>
</comment>
<dbReference type="PANTHER" id="PTHR45785">
    <property type="entry name" value="COMPLEMENT FACTOR H-RELATED"/>
    <property type="match status" value="1"/>
</dbReference>
<evidence type="ECO:0000256" key="4">
    <source>
        <dbReference type="ARBA" id="ARBA00022737"/>
    </source>
</evidence>
<dbReference type="PROSITE" id="PS50923">
    <property type="entry name" value="SUSHI"/>
    <property type="match status" value="7"/>
</dbReference>
<comment type="caution">
    <text evidence="8">The sequence shown here is derived from an EMBL/GenBank/DDBJ whole genome shotgun (WGS) entry which is preliminary data.</text>
</comment>
<keyword evidence="5 6" id="KW-1015">Disulfide bond</keyword>
<evidence type="ECO:0000256" key="1">
    <source>
        <dbReference type="ARBA" id="ARBA00004328"/>
    </source>
</evidence>
<feature type="domain" description="Sushi" evidence="7">
    <location>
        <begin position="190"/>
        <end position="249"/>
    </location>
</feature>
<dbReference type="Proteomes" id="UP000534426">
    <property type="component" value="Unassembled WGS sequence"/>
</dbReference>